<evidence type="ECO:0000256" key="4">
    <source>
        <dbReference type="ARBA" id="ARBA00023239"/>
    </source>
</evidence>
<dbReference type="PANTHER" id="PTHR33337">
    <property type="entry name" value="GFA DOMAIN-CONTAINING PROTEIN"/>
    <property type="match status" value="1"/>
</dbReference>
<keyword evidence="7" id="KW-1185">Reference proteome</keyword>
<keyword evidence="4" id="KW-0456">Lyase</keyword>
<dbReference type="GO" id="GO:0016846">
    <property type="term" value="F:carbon-sulfur lyase activity"/>
    <property type="evidence" value="ECO:0007669"/>
    <property type="project" value="InterPro"/>
</dbReference>
<organism evidence="6 7">
    <name type="scientific">Plectosphaerella plurivora</name>
    <dbReference type="NCBI Taxonomy" id="936078"/>
    <lineage>
        <taxon>Eukaryota</taxon>
        <taxon>Fungi</taxon>
        <taxon>Dikarya</taxon>
        <taxon>Ascomycota</taxon>
        <taxon>Pezizomycotina</taxon>
        <taxon>Sordariomycetes</taxon>
        <taxon>Hypocreomycetidae</taxon>
        <taxon>Glomerellales</taxon>
        <taxon>Plectosphaerellaceae</taxon>
        <taxon>Plectosphaerella</taxon>
    </lineage>
</organism>
<keyword evidence="3" id="KW-0862">Zinc</keyword>
<dbReference type="OrthoDB" id="5422068at2759"/>
<evidence type="ECO:0000256" key="1">
    <source>
        <dbReference type="ARBA" id="ARBA00005495"/>
    </source>
</evidence>
<dbReference type="SUPFAM" id="SSF51316">
    <property type="entry name" value="Mss4-like"/>
    <property type="match status" value="2"/>
</dbReference>
<dbReference type="Pfam" id="PF04828">
    <property type="entry name" value="GFA"/>
    <property type="match status" value="1"/>
</dbReference>
<dbReference type="InterPro" id="IPR006913">
    <property type="entry name" value="CENP-V/GFA"/>
</dbReference>
<dbReference type="Gene3D" id="2.170.150.70">
    <property type="match status" value="1"/>
</dbReference>
<evidence type="ECO:0000313" key="6">
    <source>
        <dbReference type="EMBL" id="KAH6666533.1"/>
    </source>
</evidence>
<sequence>MSETTIQLQCHCKANTFTATIPSTSLPLEASACHCTSCRHTSGAMYQCDITWPNPDEDVSQLREYRFSNRLRDFSCPTCRCRMLIKDVKNNYMCAPIGSLSNLPVLLKLTSNIFVTDTIDGGASMWMRHATDDALVPRWTGAIQKSDELPFEWPGTAPAHDEKVKPDLTPLWCHCKGTKFFLRPGSDLLSLPSEDIPWYVDKSTGRYLAQPDGCDSCLKTSGADITYWTFAPYTHISTSKNPSEEPEFRTKADLLDAVKRKDPKVGTLGVYQSSQHGHRFSCSVCSAVFFFAGDGSTDKVDIAVGVIDHPDGARAEGLLKWEMGMVEHAKDGKGGWREELYDSVVKQAAVWQGGSAS</sequence>
<evidence type="ECO:0000259" key="5">
    <source>
        <dbReference type="PROSITE" id="PS51891"/>
    </source>
</evidence>
<dbReference type="GO" id="GO:0046872">
    <property type="term" value="F:metal ion binding"/>
    <property type="evidence" value="ECO:0007669"/>
    <property type="project" value="UniProtKB-KW"/>
</dbReference>
<dbReference type="PANTHER" id="PTHR33337:SF31">
    <property type="entry name" value="DUF636 DOMAIN PROTEIN (AFU_ORTHOLOGUE AFUA_2G12650)"/>
    <property type="match status" value="1"/>
</dbReference>
<dbReference type="Gene3D" id="3.90.1590.10">
    <property type="entry name" value="glutathione-dependent formaldehyde- activating enzyme (gfa)"/>
    <property type="match status" value="1"/>
</dbReference>
<comment type="caution">
    <text evidence="6">The sequence shown here is derived from an EMBL/GenBank/DDBJ whole genome shotgun (WGS) entry which is preliminary data.</text>
</comment>
<feature type="domain" description="CENP-V/GFA" evidence="5">
    <location>
        <begin position="6"/>
        <end position="127"/>
    </location>
</feature>
<evidence type="ECO:0000256" key="2">
    <source>
        <dbReference type="ARBA" id="ARBA00022723"/>
    </source>
</evidence>
<dbReference type="InterPro" id="IPR011057">
    <property type="entry name" value="Mss4-like_sf"/>
</dbReference>
<dbReference type="AlphaFoldDB" id="A0A9P9A792"/>
<reference evidence="6" key="1">
    <citation type="journal article" date="2021" name="Nat. Commun.">
        <title>Genetic determinants of endophytism in the Arabidopsis root mycobiome.</title>
        <authorList>
            <person name="Mesny F."/>
            <person name="Miyauchi S."/>
            <person name="Thiergart T."/>
            <person name="Pickel B."/>
            <person name="Atanasova L."/>
            <person name="Karlsson M."/>
            <person name="Huettel B."/>
            <person name="Barry K.W."/>
            <person name="Haridas S."/>
            <person name="Chen C."/>
            <person name="Bauer D."/>
            <person name="Andreopoulos W."/>
            <person name="Pangilinan J."/>
            <person name="LaButti K."/>
            <person name="Riley R."/>
            <person name="Lipzen A."/>
            <person name="Clum A."/>
            <person name="Drula E."/>
            <person name="Henrissat B."/>
            <person name="Kohler A."/>
            <person name="Grigoriev I.V."/>
            <person name="Martin F.M."/>
            <person name="Hacquard S."/>
        </authorList>
    </citation>
    <scope>NUCLEOTIDE SEQUENCE</scope>
    <source>
        <strain evidence="6">MPI-SDFR-AT-0117</strain>
    </source>
</reference>
<protein>
    <submittedName>
        <fullName evidence="6">Mss4-like protein</fullName>
    </submittedName>
</protein>
<dbReference type="EMBL" id="JAGSXJ010000036">
    <property type="protein sequence ID" value="KAH6666533.1"/>
    <property type="molecule type" value="Genomic_DNA"/>
</dbReference>
<gene>
    <name evidence="6" type="ORF">F5X68DRAFT_265653</name>
</gene>
<proteinExistence type="inferred from homology"/>
<accession>A0A9P9A792</accession>
<evidence type="ECO:0000313" key="7">
    <source>
        <dbReference type="Proteomes" id="UP000770015"/>
    </source>
</evidence>
<evidence type="ECO:0000256" key="3">
    <source>
        <dbReference type="ARBA" id="ARBA00022833"/>
    </source>
</evidence>
<dbReference type="Proteomes" id="UP000770015">
    <property type="component" value="Unassembled WGS sequence"/>
</dbReference>
<name>A0A9P9A792_9PEZI</name>
<comment type="similarity">
    <text evidence="1">Belongs to the Gfa family.</text>
</comment>
<dbReference type="PROSITE" id="PS51891">
    <property type="entry name" value="CENP_V_GFA"/>
    <property type="match status" value="1"/>
</dbReference>
<keyword evidence="2" id="KW-0479">Metal-binding</keyword>